<organism evidence="1 2">
    <name type="scientific">Pirellula staleyi (strain ATCC 27377 / DSM 6068 / ICPB 4128)</name>
    <name type="common">Pirella staleyi</name>
    <dbReference type="NCBI Taxonomy" id="530564"/>
    <lineage>
        <taxon>Bacteria</taxon>
        <taxon>Pseudomonadati</taxon>
        <taxon>Planctomycetota</taxon>
        <taxon>Planctomycetia</taxon>
        <taxon>Pirellulales</taxon>
        <taxon>Pirellulaceae</taxon>
        <taxon>Pirellula</taxon>
    </lineage>
</organism>
<reference evidence="1 2" key="1">
    <citation type="journal article" date="2009" name="Stand. Genomic Sci.">
        <title>Complete genome sequence of Pirellula staleyi type strain (ATCC 27377).</title>
        <authorList>
            <person name="Clum A."/>
            <person name="Tindall B.J."/>
            <person name="Sikorski J."/>
            <person name="Ivanova N."/>
            <person name="Mavrommatis K."/>
            <person name="Lucas S."/>
            <person name="Glavina del Rio T."/>
            <person name="Nolan M."/>
            <person name="Chen F."/>
            <person name="Tice H."/>
            <person name="Pitluck S."/>
            <person name="Cheng J.F."/>
            <person name="Chertkov O."/>
            <person name="Brettin T."/>
            <person name="Han C."/>
            <person name="Detter J.C."/>
            <person name="Kuske C."/>
            <person name="Bruce D."/>
            <person name="Goodwin L."/>
            <person name="Ovchinikova G."/>
            <person name="Pati A."/>
            <person name="Mikhailova N."/>
            <person name="Chen A."/>
            <person name="Palaniappan K."/>
            <person name="Land M."/>
            <person name="Hauser L."/>
            <person name="Chang Y.J."/>
            <person name="Jeffries C.D."/>
            <person name="Chain P."/>
            <person name="Rohde M."/>
            <person name="Goker M."/>
            <person name="Bristow J."/>
            <person name="Eisen J.A."/>
            <person name="Markowitz V."/>
            <person name="Hugenholtz P."/>
            <person name="Kyrpides N.C."/>
            <person name="Klenk H.P."/>
            <person name="Lapidus A."/>
        </authorList>
    </citation>
    <scope>NUCLEOTIDE SEQUENCE [LARGE SCALE GENOMIC DNA]</scope>
    <source>
        <strain evidence="2">ATCC 27377 / DSM 6068 / ICPB 4128</strain>
    </source>
</reference>
<protein>
    <submittedName>
        <fullName evidence="1">Uncharacterized protein</fullName>
    </submittedName>
</protein>
<name>D2QZZ0_PIRSD</name>
<dbReference type="EMBL" id="CP001848">
    <property type="protein sequence ID" value="ADB18355.1"/>
    <property type="molecule type" value="Genomic_DNA"/>
</dbReference>
<dbReference type="KEGG" id="psl:Psta_3697"/>
<gene>
    <name evidence="1" type="ordered locus">Psta_3697</name>
</gene>
<sequence length="95" mass="10810">MSTNQQVERVRSLLQEARSGVHAELAKCEAGQPAIDIERNLRWIASSLDEMIAALDRSERQPVPGLWHVVSDTWPHDDPLGSKIIDAEYSYERLR</sequence>
<keyword evidence="2" id="KW-1185">Reference proteome</keyword>
<accession>D2QZZ0</accession>
<dbReference type="AlphaFoldDB" id="D2QZZ0"/>
<evidence type="ECO:0000313" key="1">
    <source>
        <dbReference type="EMBL" id="ADB18355.1"/>
    </source>
</evidence>
<proteinExistence type="predicted"/>
<dbReference type="STRING" id="530564.Psta_3697"/>
<evidence type="ECO:0000313" key="2">
    <source>
        <dbReference type="Proteomes" id="UP000001887"/>
    </source>
</evidence>
<dbReference type="Proteomes" id="UP000001887">
    <property type="component" value="Chromosome"/>
</dbReference>
<dbReference type="HOGENOM" id="CLU_2370394_0_0_0"/>